<reference evidence="2 3" key="1">
    <citation type="journal article" date="2014" name="Gut Pathog.">
        <title>Gene clusters of Hafnia alvei strain FB1 important in survival and pathogenesis: a draft genome perspective.</title>
        <authorList>
            <person name="Tan J.Y."/>
            <person name="Yin W.F."/>
            <person name="Chan K.G."/>
        </authorList>
    </citation>
    <scope>NUCLEOTIDE SEQUENCE [LARGE SCALE GENOMIC DNA]</scope>
    <source>
        <strain evidence="2 3">FB1</strain>
    </source>
</reference>
<keyword evidence="1" id="KW-0732">Signal</keyword>
<dbReference type="EMBL" id="CP009706">
    <property type="protein sequence ID" value="AIU72111.1"/>
    <property type="molecule type" value="Genomic_DNA"/>
</dbReference>
<feature type="signal peptide" evidence="1">
    <location>
        <begin position="1"/>
        <end position="23"/>
    </location>
</feature>
<dbReference type="KEGG" id="hav:AT03_06700"/>
<dbReference type="RefSeq" id="WP_025800676.1">
    <property type="nucleotide sequence ID" value="NZ_CP009706.1"/>
</dbReference>
<organism evidence="2 3">
    <name type="scientific">Hafnia alvei FB1</name>
    <dbReference type="NCBI Taxonomy" id="1453496"/>
    <lineage>
        <taxon>Bacteria</taxon>
        <taxon>Pseudomonadati</taxon>
        <taxon>Pseudomonadota</taxon>
        <taxon>Gammaproteobacteria</taxon>
        <taxon>Enterobacterales</taxon>
        <taxon>Hafniaceae</taxon>
        <taxon>Hafnia</taxon>
    </lineage>
</organism>
<dbReference type="GeneID" id="56890950"/>
<name>A0A097R058_HAFAL</name>
<evidence type="ECO:0008006" key="4">
    <source>
        <dbReference type="Google" id="ProtNLM"/>
    </source>
</evidence>
<dbReference type="PATRIC" id="fig|1453496.5.peg.1338"/>
<keyword evidence="3" id="KW-1185">Reference proteome</keyword>
<sequence length="109" mass="11893">MKKILLVVAAVVGLSACVQQSTAPQEDAKLKQAYSNCINTAEGNPDKISACQSVLEVLKQSKTHQAFAEKESVRVFDYQNCIQAAKTGAGDNYQQACSKVWQEIRSNNN</sequence>
<evidence type="ECO:0000313" key="2">
    <source>
        <dbReference type="EMBL" id="AIU72111.1"/>
    </source>
</evidence>
<dbReference type="InterPro" id="IPR025727">
    <property type="entry name" value="YbfN-like"/>
</dbReference>
<dbReference type="eggNOG" id="ENOG5031F99">
    <property type="taxonomic scope" value="Bacteria"/>
</dbReference>
<dbReference type="AlphaFoldDB" id="A0A097R058"/>
<dbReference type="Proteomes" id="UP000029986">
    <property type="component" value="Chromosome"/>
</dbReference>
<feature type="chain" id="PRO_5001932152" description="Lipoprotein" evidence="1">
    <location>
        <begin position="24"/>
        <end position="109"/>
    </location>
</feature>
<protein>
    <recommendedName>
        <fullName evidence="4">Lipoprotein</fullName>
    </recommendedName>
</protein>
<evidence type="ECO:0000313" key="3">
    <source>
        <dbReference type="Proteomes" id="UP000029986"/>
    </source>
</evidence>
<proteinExistence type="predicted"/>
<dbReference type="OrthoDB" id="6560384at2"/>
<accession>A0A097R058</accession>
<dbReference type="PROSITE" id="PS51257">
    <property type="entry name" value="PROKAR_LIPOPROTEIN"/>
    <property type="match status" value="1"/>
</dbReference>
<dbReference type="HOGENOM" id="CLU_2192888_0_0_6"/>
<dbReference type="Pfam" id="PF13982">
    <property type="entry name" value="YbfN"/>
    <property type="match status" value="1"/>
</dbReference>
<gene>
    <name evidence="2" type="ORF">AT03_06700</name>
</gene>
<evidence type="ECO:0000256" key="1">
    <source>
        <dbReference type="SAM" id="SignalP"/>
    </source>
</evidence>